<proteinExistence type="predicted"/>
<feature type="chain" id="PRO_5018033253" evidence="3">
    <location>
        <begin position="31"/>
        <end position="476"/>
    </location>
</feature>
<protein>
    <submittedName>
        <fullName evidence="6">Peptidase M23</fullName>
    </submittedName>
</protein>
<feature type="domain" description="Peptidoglycan hydrolase PcsB coiled-coil" evidence="5">
    <location>
        <begin position="110"/>
        <end position="183"/>
    </location>
</feature>
<dbReference type="Proteomes" id="UP000278746">
    <property type="component" value="Unassembled WGS sequence"/>
</dbReference>
<feature type="compositionally biased region" description="Acidic residues" evidence="2">
    <location>
        <begin position="54"/>
        <end position="65"/>
    </location>
</feature>
<dbReference type="PANTHER" id="PTHR21666:SF270">
    <property type="entry name" value="MUREIN HYDROLASE ACTIVATOR ENVC"/>
    <property type="match status" value="1"/>
</dbReference>
<dbReference type="Gene3D" id="2.70.70.10">
    <property type="entry name" value="Glucose Permease (Domain IIA)"/>
    <property type="match status" value="1"/>
</dbReference>
<sequence length="476" mass="52795">MNRRLGLVSLACLLAASTFLGSNMWSTAEANTGDELKEQIEQSQRDQEKKLEEAEQTEQELAEVEEEIVGLQDEIRELDEKTQKTNEDIRVKQDEIDETNENIEDLREEIEILQERIKERDELLKDRVNSMYKNGGTVNYLEVLLGAQNFGDLIERVNALSTISRQDRNILEQHIADKEALENAKVELETQLENLETQMNELEDLRADLEAQTAEKDRLVDSLEEKGASLKDAIVSLEEEQSILAAQEAAAKEELEEWEEEQRRLEEERKRKEEEERQRQKEEEERKKKEEEEAAAAAQSSNSGSSNSESSNSGSSNTGSSSSSGSSSSPDRSASASAPSDSGGTLGLPATGRVTSEYGPRWGRVHHGIDIGQGGRSNVPIVAAESGTVIRAEYMNGYGNTVMITHNVNGKTITTLYAHMDSISVSQGQRVSRGQNLGIMGNTGASQGPHLHFEVHEGGWNGAKSNSVDPRKYVNF</sequence>
<feature type="compositionally biased region" description="Basic and acidic residues" evidence="2">
    <location>
        <begin position="266"/>
        <end position="291"/>
    </location>
</feature>
<feature type="signal peptide" evidence="3">
    <location>
        <begin position="1"/>
        <end position="30"/>
    </location>
</feature>
<feature type="compositionally biased region" description="Low complexity" evidence="2">
    <location>
        <begin position="295"/>
        <end position="338"/>
    </location>
</feature>
<dbReference type="OrthoDB" id="9805070at2"/>
<comment type="caution">
    <text evidence="6">The sequence shown here is derived from an EMBL/GenBank/DDBJ whole genome shotgun (WGS) entry which is preliminary data.</text>
</comment>
<accession>A0A3M7TS34</accession>
<organism evidence="6 7">
    <name type="scientific">Alteribacter keqinensis</name>
    <dbReference type="NCBI Taxonomy" id="2483800"/>
    <lineage>
        <taxon>Bacteria</taxon>
        <taxon>Bacillati</taxon>
        <taxon>Bacillota</taxon>
        <taxon>Bacilli</taxon>
        <taxon>Bacillales</taxon>
        <taxon>Bacillaceae</taxon>
        <taxon>Alteribacter</taxon>
    </lineage>
</organism>
<feature type="region of interest" description="Disordered" evidence="2">
    <location>
        <begin position="266"/>
        <end position="360"/>
    </location>
</feature>
<gene>
    <name evidence="6" type="ORF">EBO34_12440</name>
</gene>
<dbReference type="InterPro" id="IPR011055">
    <property type="entry name" value="Dup_hybrid_motif"/>
</dbReference>
<reference evidence="6 7" key="1">
    <citation type="submission" date="2018-10" db="EMBL/GenBank/DDBJ databases">
        <title>Bacillus Keqinensis sp. nov., a moderately halophilic bacterium isolated from a saline-alkaline lake.</title>
        <authorList>
            <person name="Wang H."/>
        </authorList>
    </citation>
    <scope>NUCLEOTIDE SEQUENCE [LARGE SCALE GENOMIC DNA]</scope>
    <source>
        <strain evidence="6 7">KQ-3</strain>
    </source>
</reference>
<evidence type="ECO:0000259" key="4">
    <source>
        <dbReference type="Pfam" id="PF01551"/>
    </source>
</evidence>
<evidence type="ECO:0000313" key="6">
    <source>
        <dbReference type="EMBL" id="RNA67532.1"/>
    </source>
</evidence>
<name>A0A3M7TS34_9BACI</name>
<dbReference type="EMBL" id="RHIB01000002">
    <property type="protein sequence ID" value="RNA67532.1"/>
    <property type="molecule type" value="Genomic_DNA"/>
</dbReference>
<dbReference type="InterPro" id="IPR050570">
    <property type="entry name" value="Cell_wall_metabolism_enzyme"/>
</dbReference>
<feature type="compositionally biased region" description="Basic and acidic residues" evidence="2">
    <location>
        <begin position="39"/>
        <end position="53"/>
    </location>
</feature>
<dbReference type="RefSeq" id="WP_122899019.1">
    <property type="nucleotide sequence ID" value="NZ_RHIB01000002.1"/>
</dbReference>
<dbReference type="InterPro" id="IPR057309">
    <property type="entry name" value="PcsB_CC"/>
</dbReference>
<dbReference type="PANTHER" id="PTHR21666">
    <property type="entry name" value="PEPTIDASE-RELATED"/>
    <property type="match status" value="1"/>
</dbReference>
<dbReference type="Gene3D" id="6.10.250.3150">
    <property type="match status" value="1"/>
</dbReference>
<evidence type="ECO:0000259" key="5">
    <source>
        <dbReference type="Pfam" id="PF24568"/>
    </source>
</evidence>
<dbReference type="Pfam" id="PF01551">
    <property type="entry name" value="Peptidase_M23"/>
    <property type="match status" value="1"/>
</dbReference>
<keyword evidence="7" id="KW-1185">Reference proteome</keyword>
<evidence type="ECO:0000256" key="1">
    <source>
        <dbReference type="ARBA" id="ARBA00022729"/>
    </source>
</evidence>
<feature type="domain" description="M23ase beta-sheet core" evidence="4">
    <location>
        <begin position="365"/>
        <end position="459"/>
    </location>
</feature>
<evidence type="ECO:0000256" key="3">
    <source>
        <dbReference type="SAM" id="SignalP"/>
    </source>
</evidence>
<dbReference type="Pfam" id="PF24568">
    <property type="entry name" value="CC_PcsB"/>
    <property type="match status" value="1"/>
</dbReference>
<dbReference type="AlphaFoldDB" id="A0A3M7TS34"/>
<dbReference type="CDD" id="cd12797">
    <property type="entry name" value="M23_peptidase"/>
    <property type="match status" value="1"/>
</dbReference>
<evidence type="ECO:0000256" key="2">
    <source>
        <dbReference type="SAM" id="MobiDB-lite"/>
    </source>
</evidence>
<keyword evidence="1 3" id="KW-0732">Signal</keyword>
<dbReference type="SUPFAM" id="SSF51261">
    <property type="entry name" value="Duplicated hybrid motif"/>
    <property type="match status" value="1"/>
</dbReference>
<dbReference type="InterPro" id="IPR016047">
    <property type="entry name" value="M23ase_b-sheet_dom"/>
</dbReference>
<dbReference type="GO" id="GO:0004222">
    <property type="term" value="F:metalloendopeptidase activity"/>
    <property type="evidence" value="ECO:0007669"/>
    <property type="project" value="TreeGrafter"/>
</dbReference>
<evidence type="ECO:0000313" key="7">
    <source>
        <dbReference type="Proteomes" id="UP000278746"/>
    </source>
</evidence>
<feature type="region of interest" description="Disordered" evidence="2">
    <location>
        <begin position="39"/>
        <end position="65"/>
    </location>
</feature>